<dbReference type="InterPro" id="IPR036390">
    <property type="entry name" value="WH_DNA-bd_sf"/>
</dbReference>
<evidence type="ECO:0000259" key="1">
    <source>
        <dbReference type="Pfam" id="PF03551"/>
    </source>
</evidence>
<dbReference type="Proteomes" id="UP000306509">
    <property type="component" value="Unassembled WGS sequence"/>
</dbReference>
<protein>
    <submittedName>
        <fullName evidence="2">Transcriptional regulator, Acidobacterial, PadR-family</fullName>
    </submittedName>
</protein>
<evidence type="ECO:0000313" key="3">
    <source>
        <dbReference type="Proteomes" id="UP000306509"/>
    </source>
</evidence>
<dbReference type="InterPro" id="IPR036388">
    <property type="entry name" value="WH-like_DNA-bd_sf"/>
</dbReference>
<gene>
    <name evidence="2" type="ORF">DSM106044_00692</name>
</gene>
<keyword evidence="3" id="KW-1185">Reference proteome</keyword>
<reference evidence="2 3" key="1">
    <citation type="journal article" date="2019" name="Anaerobe">
        <title>Detection of Robinsoniella peoriensis in multiple bone samples of a trauma patient.</title>
        <authorList>
            <person name="Schrottner P."/>
            <person name="Hartwich K."/>
            <person name="Bunk B."/>
            <person name="Schober I."/>
            <person name="Helbig S."/>
            <person name="Rudolph W.W."/>
            <person name="Gunzer F."/>
        </authorList>
    </citation>
    <scope>NUCLEOTIDE SEQUENCE [LARGE SCALE GENOMIC DNA]</scope>
    <source>
        <strain evidence="2 3">DSM 106044</strain>
    </source>
</reference>
<dbReference type="InterPro" id="IPR005149">
    <property type="entry name" value="Tscrpt_reg_PadR_N"/>
</dbReference>
<organism evidence="2 3">
    <name type="scientific">Robinsoniella peoriensis</name>
    <dbReference type="NCBI Taxonomy" id="180332"/>
    <lineage>
        <taxon>Bacteria</taxon>
        <taxon>Bacillati</taxon>
        <taxon>Bacillota</taxon>
        <taxon>Clostridia</taxon>
        <taxon>Lachnospirales</taxon>
        <taxon>Lachnospiraceae</taxon>
        <taxon>Robinsoniella</taxon>
    </lineage>
</organism>
<dbReference type="SUPFAM" id="SSF46785">
    <property type="entry name" value="Winged helix' DNA-binding domain"/>
    <property type="match status" value="1"/>
</dbReference>
<sequence length="113" mass="13454">MTDVFENKLKRVILDIKVLHILMARPYYEDELLQEVKNDSRTFASLKEGMFYARLCGLHDQEYIFCQSEFNKSKSRLLKMYSITEAGKLQLNKCKKMWEFVTEEMSVILDREA</sequence>
<comment type="caution">
    <text evidence="2">The sequence shown here is derived from an EMBL/GenBank/DDBJ whole genome shotgun (WGS) entry which is preliminary data.</text>
</comment>
<feature type="domain" description="Transcription regulator PadR N-terminal" evidence="1">
    <location>
        <begin position="18"/>
        <end position="92"/>
    </location>
</feature>
<dbReference type="Gene3D" id="1.10.10.10">
    <property type="entry name" value="Winged helix-like DNA-binding domain superfamily/Winged helix DNA-binding domain"/>
    <property type="match status" value="1"/>
</dbReference>
<dbReference type="RefSeq" id="WP_138001789.1">
    <property type="nucleotide sequence ID" value="NZ_QGQD01000016.1"/>
</dbReference>
<accession>A0A4U8QPE0</accession>
<proteinExistence type="predicted"/>
<dbReference type="Pfam" id="PF03551">
    <property type="entry name" value="PadR"/>
    <property type="match status" value="1"/>
</dbReference>
<dbReference type="AlphaFoldDB" id="A0A4U8QPE0"/>
<name>A0A4U8QPE0_9FIRM</name>
<dbReference type="STRING" id="180332.GCA_000797495_04564"/>
<dbReference type="EMBL" id="QGQD01000016">
    <property type="protein sequence ID" value="TLD02406.1"/>
    <property type="molecule type" value="Genomic_DNA"/>
</dbReference>
<evidence type="ECO:0000313" key="2">
    <source>
        <dbReference type="EMBL" id="TLD02406.1"/>
    </source>
</evidence>